<comment type="similarity">
    <text evidence="1">Belongs to the bacterial solute-binding protein 5 family.</text>
</comment>
<dbReference type="PIRSF" id="PIRSF002741">
    <property type="entry name" value="MppA"/>
    <property type="match status" value="1"/>
</dbReference>
<keyword evidence="7" id="KW-1185">Reference proteome</keyword>
<accession>A0A1M6XN43</accession>
<evidence type="ECO:0000256" key="1">
    <source>
        <dbReference type="ARBA" id="ARBA00005695"/>
    </source>
</evidence>
<reference evidence="6 7" key="1">
    <citation type="submission" date="2016-11" db="EMBL/GenBank/DDBJ databases">
        <authorList>
            <person name="Jaros S."/>
            <person name="Januszkiewicz K."/>
            <person name="Wedrychowicz H."/>
        </authorList>
    </citation>
    <scope>NUCLEOTIDE SEQUENCE [LARGE SCALE GENOMIC DNA]</scope>
    <source>
        <strain evidence="6 7">DSM 43832</strain>
    </source>
</reference>
<dbReference type="Gene3D" id="3.40.190.10">
    <property type="entry name" value="Periplasmic binding protein-like II"/>
    <property type="match status" value="1"/>
</dbReference>
<dbReference type="AlphaFoldDB" id="A0A1M6XN43"/>
<dbReference type="GO" id="GO:0015833">
    <property type="term" value="P:peptide transport"/>
    <property type="evidence" value="ECO:0007669"/>
    <property type="project" value="TreeGrafter"/>
</dbReference>
<dbReference type="InterPro" id="IPR039424">
    <property type="entry name" value="SBP_5"/>
</dbReference>
<dbReference type="PANTHER" id="PTHR30290">
    <property type="entry name" value="PERIPLASMIC BINDING COMPONENT OF ABC TRANSPORTER"/>
    <property type="match status" value="1"/>
</dbReference>
<dbReference type="GO" id="GO:0042597">
    <property type="term" value="C:periplasmic space"/>
    <property type="evidence" value="ECO:0007669"/>
    <property type="project" value="UniProtKB-ARBA"/>
</dbReference>
<dbReference type="Gene3D" id="3.10.105.10">
    <property type="entry name" value="Dipeptide-binding Protein, Domain 3"/>
    <property type="match status" value="1"/>
</dbReference>
<organism evidence="6 7">
    <name type="scientific">Pseudonocardia thermophila</name>
    <dbReference type="NCBI Taxonomy" id="1848"/>
    <lineage>
        <taxon>Bacteria</taxon>
        <taxon>Bacillati</taxon>
        <taxon>Actinomycetota</taxon>
        <taxon>Actinomycetes</taxon>
        <taxon>Pseudonocardiales</taxon>
        <taxon>Pseudonocardiaceae</taxon>
        <taxon>Pseudonocardia</taxon>
    </lineage>
</organism>
<name>A0A1M6XN43_PSETH</name>
<evidence type="ECO:0000256" key="3">
    <source>
        <dbReference type="ARBA" id="ARBA00022729"/>
    </source>
</evidence>
<dbReference type="EMBL" id="FRAP01000017">
    <property type="protein sequence ID" value="SHL07430.1"/>
    <property type="molecule type" value="Genomic_DNA"/>
</dbReference>
<gene>
    <name evidence="6" type="ORF">SAMN05443637_117102</name>
</gene>
<dbReference type="Pfam" id="PF00496">
    <property type="entry name" value="SBP_bac_5"/>
    <property type="match status" value="1"/>
</dbReference>
<dbReference type="PROSITE" id="PS51257">
    <property type="entry name" value="PROKAR_LIPOPROTEIN"/>
    <property type="match status" value="1"/>
</dbReference>
<protein>
    <submittedName>
        <fullName evidence="6">Peptide/nickel transport system substrate-binding protein</fullName>
    </submittedName>
</protein>
<keyword evidence="2" id="KW-0813">Transport</keyword>
<evidence type="ECO:0000259" key="5">
    <source>
        <dbReference type="Pfam" id="PF00496"/>
    </source>
</evidence>
<dbReference type="Proteomes" id="UP000184363">
    <property type="component" value="Unassembled WGS sequence"/>
</dbReference>
<evidence type="ECO:0000256" key="4">
    <source>
        <dbReference type="SAM" id="SignalP"/>
    </source>
</evidence>
<feature type="chain" id="PRO_5013223530" evidence="4">
    <location>
        <begin position="33"/>
        <end position="526"/>
    </location>
</feature>
<dbReference type="STRING" id="1848.SAMN05443637_117102"/>
<dbReference type="GO" id="GO:0043190">
    <property type="term" value="C:ATP-binding cassette (ABC) transporter complex"/>
    <property type="evidence" value="ECO:0007669"/>
    <property type="project" value="InterPro"/>
</dbReference>
<sequence length="526" mass="55489">MNVRTLLAAAGRCVALVTAAALAVACSSPGPAATDAGAPELDREATLRIGLAGPPLTLDPAVLPTQGALPPTFLLYDRLTRLEDDLQVKPMLATAWRFAPDGSSLEFTLREGVRFHDGTPVDATAVKTTLERNKTLPGSTVAPLLDAVTSIDVVDPATVRLNLVPGRGAELPTVLAYAGGEIISPKAIADGRDLALAPGDAGSGPYVVSEFRPGEAITLTRAPGGYWDDDAAKPATVQIVYSAQGSTRLNALRAGQLDLVQLTGPDIKTGEKLAESGAFSIFKTEVLTPYSMFVHGSAPPFTDPRVRQAVSIAIDREAISRDLLGGDCTPRVQPYAPGHWAHADGLEDRLAFDPDRAKQLLAEAGVTDLRFRLAFTAGSTFESIAQAIQAQLAAVGVTVELTPLPSAAAMAGYRQGEHPAYLGSMPTDAEPAQLLQSTYFGGFSAAEGIRDQVVPIAARAADPTLSPEQRGELYRQIWTASAEQASVILLCASKQLWAYSPKVTGVDSMPWRWAGSIDARYLGVMR</sequence>
<evidence type="ECO:0000256" key="2">
    <source>
        <dbReference type="ARBA" id="ARBA00022448"/>
    </source>
</evidence>
<dbReference type="PANTHER" id="PTHR30290:SF9">
    <property type="entry name" value="OLIGOPEPTIDE-BINDING PROTEIN APPA"/>
    <property type="match status" value="1"/>
</dbReference>
<evidence type="ECO:0000313" key="7">
    <source>
        <dbReference type="Proteomes" id="UP000184363"/>
    </source>
</evidence>
<proteinExistence type="inferred from homology"/>
<dbReference type="SUPFAM" id="SSF53850">
    <property type="entry name" value="Periplasmic binding protein-like II"/>
    <property type="match status" value="1"/>
</dbReference>
<dbReference type="RefSeq" id="WP_073458908.1">
    <property type="nucleotide sequence ID" value="NZ_FRAP01000017.1"/>
</dbReference>
<dbReference type="OrthoDB" id="9046151at2"/>
<keyword evidence="3 4" id="KW-0732">Signal</keyword>
<feature type="signal peptide" evidence="4">
    <location>
        <begin position="1"/>
        <end position="32"/>
    </location>
</feature>
<dbReference type="GO" id="GO:1904680">
    <property type="term" value="F:peptide transmembrane transporter activity"/>
    <property type="evidence" value="ECO:0007669"/>
    <property type="project" value="TreeGrafter"/>
</dbReference>
<feature type="domain" description="Solute-binding protein family 5" evidence="5">
    <location>
        <begin position="87"/>
        <end position="440"/>
    </location>
</feature>
<dbReference type="InterPro" id="IPR000914">
    <property type="entry name" value="SBP_5_dom"/>
</dbReference>
<dbReference type="InterPro" id="IPR030678">
    <property type="entry name" value="Peptide/Ni-bd"/>
</dbReference>
<evidence type="ECO:0000313" key="6">
    <source>
        <dbReference type="EMBL" id="SHL07430.1"/>
    </source>
</evidence>